<name>A0ACC2PK55_9HYME</name>
<gene>
    <name evidence="1" type="ORF">QAD02_019602</name>
</gene>
<proteinExistence type="predicted"/>
<comment type="caution">
    <text evidence="1">The sequence shown here is derived from an EMBL/GenBank/DDBJ whole genome shotgun (WGS) entry which is preliminary data.</text>
</comment>
<evidence type="ECO:0000313" key="1">
    <source>
        <dbReference type="EMBL" id="KAJ8683810.1"/>
    </source>
</evidence>
<accession>A0ACC2PK55</accession>
<reference evidence="1" key="1">
    <citation type="submission" date="2023-04" db="EMBL/GenBank/DDBJ databases">
        <title>A chromosome-level genome assembly of the parasitoid wasp Eretmocerus hayati.</title>
        <authorList>
            <person name="Zhong Y."/>
            <person name="Liu S."/>
            <person name="Liu Y."/>
        </authorList>
    </citation>
    <scope>NUCLEOTIDE SEQUENCE</scope>
    <source>
        <strain evidence="1">ZJU_SS_LIU_2023</strain>
    </source>
</reference>
<keyword evidence="2" id="KW-1185">Reference proteome</keyword>
<evidence type="ECO:0000313" key="2">
    <source>
        <dbReference type="Proteomes" id="UP001239111"/>
    </source>
</evidence>
<protein>
    <submittedName>
        <fullName evidence="1">Uncharacterized protein</fullName>
    </submittedName>
</protein>
<sequence>MLNNTEEGFATKAIHAGQDPQQWTHGSVVPPLIMSTTFQKDGPAQHRGYNYARRGNPSRTYLQTCLAKLEGGKHCFVFPSGMGTVTGLMTLLKAGEHVVCGTDVYGGTNRFFRECMPNQNIAVTFADACNTRDFMKAVKPNTKMIWIESPTNPLLRLADIREISQQIKKVRPEIYVAVDNTFATCYFQKPLDLGADIVMYSLTKFMNGHSDVIMGAAIMRRDDIAKTIQFTQNAMGIIPSPFDCSLVLRSLKTLEVRMQQHSKNGLAVAKFLETHPLVTKVVHPFLESHPQHELALKQMSGHSGMVAFYHKGDSDKFLKSIKVITLADSLGGCESLAGLPSVSSHAMMTEEERNKLGINDQLIRLSIGLETEQDLIADLDQALKSSM</sequence>
<dbReference type="Proteomes" id="UP001239111">
    <property type="component" value="Chromosome 1"/>
</dbReference>
<organism evidence="1 2">
    <name type="scientific">Eretmocerus hayati</name>
    <dbReference type="NCBI Taxonomy" id="131215"/>
    <lineage>
        <taxon>Eukaryota</taxon>
        <taxon>Metazoa</taxon>
        <taxon>Ecdysozoa</taxon>
        <taxon>Arthropoda</taxon>
        <taxon>Hexapoda</taxon>
        <taxon>Insecta</taxon>
        <taxon>Pterygota</taxon>
        <taxon>Neoptera</taxon>
        <taxon>Endopterygota</taxon>
        <taxon>Hymenoptera</taxon>
        <taxon>Apocrita</taxon>
        <taxon>Proctotrupomorpha</taxon>
        <taxon>Chalcidoidea</taxon>
        <taxon>Aphelinidae</taxon>
        <taxon>Aphelininae</taxon>
        <taxon>Eretmocerus</taxon>
    </lineage>
</organism>
<dbReference type="EMBL" id="CM056741">
    <property type="protein sequence ID" value="KAJ8683810.1"/>
    <property type="molecule type" value="Genomic_DNA"/>
</dbReference>